<comment type="caution">
    <text evidence="1">The sequence shown here is derived from an EMBL/GenBank/DDBJ whole genome shotgun (WGS) entry which is preliminary data.</text>
</comment>
<dbReference type="SUPFAM" id="SSF55961">
    <property type="entry name" value="Bet v1-like"/>
    <property type="match status" value="2"/>
</dbReference>
<keyword evidence="2" id="KW-1185">Reference proteome</keyword>
<evidence type="ECO:0000313" key="1">
    <source>
        <dbReference type="EMBL" id="REH32560.1"/>
    </source>
</evidence>
<dbReference type="InterPro" id="IPR023393">
    <property type="entry name" value="START-like_dom_sf"/>
</dbReference>
<sequence>METLRERDVEHGIAVAAPAAAVYDLVRDVTRWPVIFAPTVHVRHLARDERGERFQIWAVAGDGVLTWTSRREFEPSAVAFRQERSQPPVASMGGRWEFRDSAEGSEVLLRHRFAATEEEAVGWIEQTLDRNSEAELAGLRRIAELGVPLDQACFTFEDSVEIAGSAADAYRFIDEADRWPDLLPHVRRVDLVETAPGIQRLEMDTVTKDGDTHTTSSVRVCFPDELIVYKQVLPPALLIGHSGQWSFRPTATGATVTATHTVLIDPAAVAGVLGASATLQDARAFARKALGGNSLTTLAHAKEFAEAAR</sequence>
<protein>
    <submittedName>
        <fullName evidence="1">Aromatase</fullName>
    </submittedName>
</protein>
<dbReference type="OrthoDB" id="3419705at2"/>
<dbReference type="InterPro" id="IPR019587">
    <property type="entry name" value="Polyketide_cyclase/dehydratase"/>
</dbReference>
<organism evidence="1 2">
    <name type="scientific">Kutzneria buriramensis</name>
    <dbReference type="NCBI Taxonomy" id="1045776"/>
    <lineage>
        <taxon>Bacteria</taxon>
        <taxon>Bacillati</taxon>
        <taxon>Actinomycetota</taxon>
        <taxon>Actinomycetes</taxon>
        <taxon>Pseudonocardiales</taxon>
        <taxon>Pseudonocardiaceae</taxon>
        <taxon>Kutzneria</taxon>
    </lineage>
</organism>
<gene>
    <name evidence="1" type="ORF">BCF44_121109</name>
</gene>
<dbReference type="RefSeq" id="WP_116180683.1">
    <property type="nucleotide sequence ID" value="NZ_CP144375.1"/>
</dbReference>
<dbReference type="Proteomes" id="UP000256269">
    <property type="component" value="Unassembled WGS sequence"/>
</dbReference>
<accession>A0A3E0GYD7</accession>
<reference evidence="1 2" key="1">
    <citation type="submission" date="2018-08" db="EMBL/GenBank/DDBJ databases">
        <title>Genomic Encyclopedia of Archaeal and Bacterial Type Strains, Phase II (KMG-II): from individual species to whole genera.</title>
        <authorList>
            <person name="Goeker M."/>
        </authorList>
    </citation>
    <scope>NUCLEOTIDE SEQUENCE [LARGE SCALE GENOMIC DNA]</scope>
    <source>
        <strain evidence="1 2">DSM 45791</strain>
    </source>
</reference>
<proteinExistence type="predicted"/>
<dbReference type="EMBL" id="QUNO01000021">
    <property type="protein sequence ID" value="REH32560.1"/>
    <property type="molecule type" value="Genomic_DNA"/>
</dbReference>
<evidence type="ECO:0000313" key="2">
    <source>
        <dbReference type="Proteomes" id="UP000256269"/>
    </source>
</evidence>
<dbReference type="Pfam" id="PF10604">
    <property type="entry name" value="Polyketide_cyc2"/>
    <property type="match status" value="2"/>
</dbReference>
<dbReference type="Gene3D" id="3.30.530.20">
    <property type="match status" value="2"/>
</dbReference>
<dbReference type="CDD" id="cd08861">
    <property type="entry name" value="OtcD1_ARO-CYC_like"/>
    <property type="match status" value="2"/>
</dbReference>
<name>A0A3E0GYD7_9PSEU</name>
<dbReference type="AlphaFoldDB" id="A0A3E0GYD7"/>